<organism evidence="2 3">
    <name type="scientific">Penicillium argentinense</name>
    <dbReference type="NCBI Taxonomy" id="1131581"/>
    <lineage>
        <taxon>Eukaryota</taxon>
        <taxon>Fungi</taxon>
        <taxon>Dikarya</taxon>
        <taxon>Ascomycota</taxon>
        <taxon>Pezizomycotina</taxon>
        <taxon>Eurotiomycetes</taxon>
        <taxon>Eurotiomycetidae</taxon>
        <taxon>Eurotiales</taxon>
        <taxon>Aspergillaceae</taxon>
        <taxon>Penicillium</taxon>
    </lineage>
</organism>
<dbReference type="EMBL" id="JAPQKI010000003">
    <property type="protein sequence ID" value="KAJ5110307.1"/>
    <property type="molecule type" value="Genomic_DNA"/>
</dbReference>
<dbReference type="AlphaFoldDB" id="A0A9W9G1F5"/>
<sequence>MIFNAGEEHRPALDRIGSGILMLEKFGFEIYASIDGYSRFIVRIYIEVSARTAISVLRQYLDAAQSNGSIPRVLRVDLGTETVQLGDTYLLLRRSANNLPGYRTTVQLGDCFFYGRSVENQPIEAWWGQLATSSLFLYYEYLHKLQKEGHFSRDYIPEQVSLLAIYMPILRSRIHSYVNTYNIYPIRA</sequence>
<dbReference type="GeneID" id="81354425"/>
<accession>A0A9W9G1F5</accession>
<evidence type="ECO:0000259" key="1">
    <source>
        <dbReference type="Pfam" id="PF24764"/>
    </source>
</evidence>
<comment type="caution">
    <text evidence="2">The sequence shown here is derived from an EMBL/GenBank/DDBJ whole genome shotgun (WGS) entry which is preliminary data.</text>
</comment>
<keyword evidence="3" id="KW-1185">Reference proteome</keyword>
<dbReference type="PANTHER" id="PTHR46791">
    <property type="entry name" value="EXPRESSED PROTEIN"/>
    <property type="match status" value="1"/>
</dbReference>
<evidence type="ECO:0000313" key="2">
    <source>
        <dbReference type="EMBL" id="KAJ5110307.1"/>
    </source>
</evidence>
<reference evidence="2" key="2">
    <citation type="journal article" date="2023" name="IMA Fungus">
        <title>Comparative genomic study of the Penicillium genus elucidates a diverse pangenome and 15 lateral gene transfer events.</title>
        <authorList>
            <person name="Petersen C."/>
            <person name="Sorensen T."/>
            <person name="Nielsen M.R."/>
            <person name="Sondergaard T.E."/>
            <person name="Sorensen J.L."/>
            <person name="Fitzpatrick D.A."/>
            <person name="Frisvad J.C."/>
            <person name="Nielsen K.L."/>
        </authorList>
    </citation>
    <scope>NUCLEOTIDE SEQUENCE</scope>
    <source>
        <strain evidence="2">IBT 30761</strain>
    </source>
</reference>
<gene>
    <name evidence="2" type="ORF">N7532_002952</name>
</gene>
<dbReference type="OrthoDB" id="5392716at2759"/>
<dbReference type="Proteomes" id="UP001149074">
    <property type="component" value="Unassembled WGS sequence"/>
</dbReference>
<evidence type="ECO:0000313" key="3">
    <source>
        <dbReference type="Proteomes" id="UP001149074"/>
    </source>
</evidence>
<dbReference type="InterPro" id="IPR058913">
    <property type="entry name" value="Integrase_dom_put"/>
</dbReference>
<proteinExistence type="predicted"/>
<protein>
    <recommendedName>
        <fullName evidence="1">Integrase core domain-containing protein</fullName>
    </recommendedName>
</protein>
<dbReference type="Pfam" id="PF24764">
    <property type="entry name" value="rva_4"/>
    <property type="match status" value="1"/>
</dbReference>
<reference evidence="2" key="1">
    <citation type="submission" date="2022-11" db="EMBL/GenBank/DDBJ databases">
        <authorList>
            <person name="Petersen C."/>
        </authorList>
    </citation>
    <scope>NUCLEOTIDE SEQUENCE</scope>
    <source>
        <strain evidence="2">IBT 30761</strain>
    </source>
</reference>
<feature type="domain" description="Integrase core" evidence="1">
    <location>
        <begin position="22"/>
        <end position="187"/>
    </location>
</feature>
<dbReference type="RefSeq" id="XP_056478418.1">
    <property type="nucleotide sequence ID" value="XM_056615446.1"/>
</dbReference>
<dbReference type="PANTHER" id="PTHR46791:SF5">
    <property type="entry name" value="CLR5 DOMAIN-CONTAINING PROTEIN-RELATED"/>
    <property type="match status" value="1"/>
</dbReference>
<name>A0A9W9G1F5_9EURO</name>